<sequence>MNNEEIEIVRPFARLMATEVSQDEVDLMAKKGTFVSVRSGPAFNDWPDA</sequence>
<keyword evidence="2" id="KW-1185">Reference proteome</keyword>
<reference evidence="1" key="1">
    <citation type="submission" date="2020-10" db="EMBL/GenBank/DDBJ databases">
        <title>Phylogeny of dyella-like bacteria.</title>
        <authorList>
            <person name="Fu J."/>
        </authorList>
    </citation>
    <scope>NUCLEOTIDE SEQUENCE</scope>
    <source>
        <strain evidence="1">DHON07</strain>
    </source>
</reference>
<evidence type="ECO:0000313" key="2">
    <source>
        <dbReference type="Proteomes" id="UP001430193"/>
    </source>
</evidence>
<organism evidence="1 2">
    <name type="scientific">Dyella mobilis</name>
    <dbReference type="NCBI Taxonomy" id="1849582"/>
    <lineage>
        <taxon>Bacteria</taxon>
        <taxon>Pseudomonadati</taxon>
        <taxon>Pseudomonadota</taxon>
        <taxon>Gammaproteobacteria</taxon>
        <taxon>Lysobacterales</taxon>
        <taxon>Rhodanobacteraceae</taxon>
        <taxon>Dyella</taxon>
    </lineage>
</organism>
<proteinExistence type="predicted"/>
<dbReference type="RefSeq" id="WP_204632806.1">
    <property type="nucleotide sequence ID" value="NZ_BSOC01000005.1"/>
</dbReference>
<comment type="caution">
    <text evidence="1">The sequence shown here is derived from an EMBL/GenBank/DDBJ whole genome shotgun (WGS) entry which is preliminary data.</text>
</comment>
<dbReference type="EMBL" id="JADIKF010000040">
    <property type="protein sequence ID" value="MBM7131210.1"/>
    <property type="molecule type" value="Genomic_DNA"/>
</dbReference>
<accession>A0ABS2KJJ7</accession>
<gene>
    <name evidence="1" type="ORF">ISS99_16915</name>
</gene>
<evidence type="ECO:0000313" key="1">
    <source>
        <dbReference type="EMBL" id="MBM7131210.1"/>
    </source>
</evidence>
<protein>
    <submittedName>
        <fullName evidence="1">Uncharacterized protein</fullName>
    </submittedName>
</protein>
<name>A0ABS2KJJ7_9GAMM</name>
<dbReference type="Proteomes" id="UP001430193">
    <property type="component" value="Unassembled WGS sequence"/>
</dbReference>